<dbReference type="InterPro" id="IPR033138">
    <property type="entry name" value="Cu_oxidase_CS"/>
</dbReference>
<keyword evidence="4" id="KW-0186">Copper</keyword>
<evidence type="ECO:0000256" key="1">
    <source>
        <dbReference type="ARBA" id="ARBA00010609"/>
    </source>
</evidence>
<dbReference type="SMR" id="A0A4Y9ZNM6"/>
<dbReference type="GO" id="GO:0005507">
    <property type="term" value="F:copper ion binding"/>
    <property type="evidence" value="ECO:0007669"/>
    <property type="project" value="InterPro"/>
</dbReference>
<dbReference type="GO" id="GO:0016491">
    <property type="term" value="F:oxidoreductase activity"/>
    <property type="evidence" value="ECO:0007669"/>
    <property type="project" value="UniProtKB-KW"/>
</dbReference>
<keyword evidence="12" id="KW-1185">Reference proteome</keyword>
<dbReference type="InterPro" id="IPR001117">
    <property type="entry name" value="Cu-oxidase_2nd"/>
</dbReference>
<comment type="similarity">
    <text evidence="1">Belongs to the multicopper oxidase family.</text>
</comment>
<dbReference type="Gene3D" id="2.60.40.420">
    <property type="entry name" value="Cupredoxins - blue copper proteins"/>
    <property type="match status" value="3"/>
</dbReference>
<dbReference type="AlphaFoldDB" id="A0A4Y9ZNM6"/>
<evidence type="ECO:0000256" key="3">
    <source>
        <dbReference type="ARBA" id="ARBA00023002"/>
    </source>
</evidence>
<dbReference type="SUPFAM" id="SSF49503">
    <property type="entry name" value="Cupredoxins"/>
    <property type="match status" value="3"/>
</dbReference>
<evidence type="ECO:0000259" key="8">
    <source>
        <dbReference type="Pfam" id="PF00394"/>
    </source>
</evidence>
<evidence type="ECO:0000313" key="12">
    <source>
        <dbReference type="Proteomes" id="UP000298061"/>
    </source>
</evidence>
<dbReference type="CDD" id="cd13903">
    <property type="entry name" value="CuRO_3_Tv-LCC_like"/>
    <property type="match status" value="1"/>
</dbReference>
<feature type="signal peptide" evidence="7">
    <location>
        <begin position="1"/>
        <end position="20"/>
    </location>
</feature>
<proteinExistence type="inferred from homology"/>
<evidence type="ECO:0000259" key="9">
    <source>
        <dbReference type="Pfam" id="PF07731"/>
    </source>
</evidence>
<dbReference type="EMBL" id="SFCI01001402">
    <property type="protein sequence ID" value="TFY75864.1"/>
    <property type="molecule type" value="Genomic_DNA"/>
</dbReference>
<evidence type="ECO:0000313" key="11">
    <source>
        <dbReference type="EMBL" id="TFY75864.1"/>
    </source>
</evidence>
<dbReference type="FunFam" id="2.60.40.420:FF:000045">
    <property type="entry name" value="Laccase 2"/>
    <property type="match status" value="1"/>
</dbReference>
<accession>A0A4Y9ZNM6</accession>
<feature type="domain" description="Plastocyanin-like" evidence="10">
    <location>
        <begin position="59"/>
        <end position="167"/>
    </location>
</feature>
<dbReference type="PROSITE" id="PS00079">
    <property type="entry name" value="MULTICOPPER_OXIDASE1"/>
    <property type="match status" value="1"/>
</dbReference>
<organism evidence="11 12">
    <name type="scientific">Hericium alpestre</name>
    <dbReference type="NCBI Taxonomy" id="135208"/>
    <lineage>
        <taxon>Eukaryota</taxon>
        <taxon>Fungi</taxon>
        <taxon>Dikarya</taxon>
        <taxon>Basidiomycota</taxon>
        <taxon>Agaricomycotina</taxon>
        <taxon>Agaricomycetes</taxon>
        <taxon>Russulales</taxon>
        <taxon>Hericiaceae</taxon>
        <taxon>Hericium</taxon>
    </lineage>
</organism>
<evidence type="ECO:0000256" key="4">
    <source>
        <dbReference type="ARBA" id="ARBA00023008"/>
    </source>
</evidence>
<sequence>MRPSCLVGLASVLLARLVSAAIGPVGDLTIVNKQLAPDGYQRRYALGGSFGELFIDVSSSTVVAGDTFPGPLIRGNKGDNFQINVHNNLTDTSMDLVTSVHWHGIDMHHTSFMDGVPFVTQCPIVPGGSYLYNFTTREQAGTFWYHSHYSGQYCDGLRGPLVIYDPEDPHKDLYDVDDESTVITLSDWYHYMSPNAPAIPSPSSALINGKGRCIDNGTTLADSSLAVISVEPGKRYRFRLLSMSCDSNFVFSIDRHPMTIIEVDGSNVEPLKVDSITIYPAQRYSFILEANQHADNYCEPLSSSVLIARAYSVLPGMRSLPSAPIAQTTNSGVNSAILRYRGAPHTRPATKQVNSTLPLVETNLHPLVPSPVPGKPKYGGVDKSIRLDVTFDGKIFLVNNVTYASPEVPILLQILSGTTKPQELLPSGSIYGLKRNQTVEVTIPGGVISLAHPIHLHGHSFYVVKSAGNSSFNFENPVLRDTVAMGAEEGDDIVIRFVTDNPGPWIIHCHIDWHLSVGFAAVMVEDIEDMAADQDVPESWKQLCPAYDAFTNKTKGK</sequence>
<evidence type="ECO:0008006" key="13">
    <source>
        <dbReference type="Google" id="ProtNLM"/>
    </source>
</evidence>
<keyword evidence="5" id="KW-1015">Disulfide bond</keyword>
<keyword evidence="3" id="KW-0560">Oxidoreductase</keyword>
<dbReference type="Proteomes" id="UP000298061">
    <property type="component" value="Unassembled WGS sequence"/>
</dbReference>
<protein>
    <recommendedName>
        <fullName evidence="13">Laccase</fullName>
    </recommendedName>
</protein>
<dbReference type="Pfam" id="PF07731">
    <property type="entry name" value="Cu-oxidase_2"/>
    <property type="match status" value="1"/>
</dbReference>
<gene>
    <name evidence="11" type="ORF">EWM64_g8147</name>
</gene>
<dbReference type="InterPro" id="IPR011706">
    <property type="entry name" value="Cu-oxidase_C"/>
</dbReference>
<dbReference type="InterPro" id="IPR045087">
    <property type="entry name" value="Cu-oxidase_fam"/>
</dbReference>
<keyword evidence="7" id="KW-0732">Signal</keyword>
<reference evidence="11 12" key="1">
    <citation type="submission" date="2019-02" db="EMBL/GenBank/DDBJ databases">
        <title>Genome sequencing of the rare red list fungi Hericium alpestre (H. flagellum).</title>
        <authorList>
            <person name="Buettner E."/>
            <person name="Kellner H."/>
        </authorList>
    </citation>
    <scope>NUCLEOTIDE SEQUENCE [LARGE SCALE GENOMIC DNA]</scope>
    <source>
        <strain evidence="11 12">DSM 108284</strain>
    </source>
</reference>
<evidence type="ECO:0000256" key="6">
    <source>
        <dbReference type="ARBA" id="ARBA00023180"/>
    </source>
</evidence>
<name>A0A4Y9ZNM6_9AGAM</name>
<dbReference type="PANTHER" id="PTHR11709">
    <property type="entry name" value="MULTI-COPPER OXIDASE"/>
    <property type="match status" value="1"/>
</dbReference>
<evidence type="ECO:0000259" key="10">
    <source>
        <dbReference type="Pfam" id="PF07732"/>
    </source>
</evidence>
<keyword evidence="6" id="KW-0325">Glycoprotein</keyword>
<keyword evidence="2" id="KW-0479">Metal-binding</keyword>
<feature type="chain" id="PRO_5021350337" description="Laccase" evidence="7">
    <location>
        <begin position="21"/>
        <end position="557"/>
    </location>
</feature>
<dbReference type="OrthoDB" id="2121828at2759"/>
<dbReference type="PANTHER" id="PTHR11709:SF511">
    <property type="entry name" value="LACCASE"/>
    <property type="match status" value="1"/>
</dbReference>
<dbReference type="STRING" id="135208.A0A4Y9ZNM6"/>
<dbReference type="InterPro" id="IPR008972">
    <property type="entry name" value="Cupredoxin"/>
</dbReference>
<comment type="caution">
    <text evidence="11">The sequence shown here is derived from an EMBL/GenBank/DDBJ whole genome shotgun (WGS) entry which is preliminary data.</text>
</comment>
<evidence type="ECO:0000256" key="2">
    <source>
        <dbReference type="ARBA" id="ARBA00022723"/>
    </source>
</evidence>
<evidence type="ECO:0000256" key="5">
    <source>
        <dbReference type="ARBA" id="ARBA00023157"/>
    </source>
</evidence>
<evidence type="ECO:0000256" key="7">
    <source>
        <dbReference type="SAM" id="SignalP"/>
    </source>
</evidence>
<dbReference type="Pfam" id="PF00394">
    <property type="entry name" value="Cu-oxidase"/>
    <property type="match status" value="1"/>
</dbReference>
<feature type="domain" description="Plastocyanin-like" evidence="9">
    <location>
        <begin position="404"/>
        <end position="527"/>
    </location>
</feature>
<feature type="domain" description="Plastocyanin-like" evidence="8">
    <location>
        <begin position="179"/>
        <end position="297"/>
    </location>
</feature>
<dbReference type="Pfam" id="PF07732">
    <property type="entry name" value="Cu-oxidase_3"/>
    <property type="match status" value="1"/>
</dbReference>
<dbReference type="InterPro" id="IPR011707">
    <property type="entry name" value="Cu-oxidase-like_N"/>
</dbReference>